<dbReference type="Proteomes" id="UP000886520">
    <property type="component" value="Chromosome 15"/>
</dbReference>
<comment type="caution">
    <text evidence="1">The sequence shown here is derived from an EMBL/GenBank/DDBJ whole genome shotgun (WGS) entry which is preliminary data.</text>
</comment>
<gene>
    <name evidence="1" type="ORF">GOP47_0015781</name>
</gene>
<evidence type="ECO:0000313" key="1">
    <source>
        <dbReference type="EMBL" id="KAI5069480.1"/>
    </source>
</evidence>
<dbReference type="AlphaFoldDB" id="A0A9D4UKC7"/>
<dbReference type="EMBL" id="JABFUD020000015">
    <property type="protein sequence ID" value="KAI5069480.1"/>
    <property type="molecule type" value="Genomic_DNA"/>
</dbReference>
<dbReference type="InterPro" id="IPR012337">
    <property type="entry name" value="RNaseH-like_sf"/>
</dbReference>
<sequence length="184" mass="21161">MTIQIVMTIRLSGDCLTAMTCLSKTEEGGRFGYCLRVLSEEEVLISGEISPHLVALRVLGQDCSSGACEQNWSAYSLIHTKIRNKLSTKQLEQLIYFRSNLRMLRSMHVMPMARQVNVDECKLSIETLKSLNKDRDAEEEQISETSTWSWRRLMAMSLAHGPARRWLCELRQLQVEELPLWRGI</sequence>
<organism evidence="1 2">
    <name type="scientific">Adiantum capillus-veneris</name>
    <name type="common">Maidenhair fern</name>
    <dbReference type="NCBI Taxonomy" id="13818"/>
    <lineage>
        <taxon>Eukaryota</taxon>
        <taxon>Viridiplantae</taxon>
        <taxon>Streptophyta</taxon>
        <taxon>Embryophyta</taxon>
        <taxon>Tracheophyta</taxon>
        <taxon>Polypodiopsida</taxon>
        <taxon>Polypodiidae</taxon>
        <taxon>Polypodiales</taxon>
        <taxon>Pteridineae</taxon>
        <taxon>Pteridaceae</taxon>
        <taxon>Vittarioideae</taxon>
        <taxon>Adiantum</taxon>
    </lineage>
</organism>
<evidence type="ECO:0000313" key="2">
    <source>
        <dbReference type="Proteomes" id="UP000886520"/>
    </source>
</evidence>
<accession>A0A9D4UKC7</accession>
<name>A0A9D4UKC7_ADICA</name>
<protein>
    <recommendedName>
        <fullName evidence="3">HAT C-terminal dimerisation domain-containing protein</fullName>
    </recommendedName>
</protein>
<dbReference type="OrthoDB" id="1930460at2759"/>
<proteinExistence type="predicted"/>
<dbReference type="SUPFAM" id="SSF53098">
    <property type="entry name" value="Ribonuclease H-like"/>
    <property type="match status" value="1"/>
</dbReference>
<reference evidence="1" key="1">
    <citation type="submission" date="2021-01" db="EMBL/GenBank/DDBJ databases">
        <title>Adiantum capillus-veneris genome.</title>
        <authorList>
            <person name="Fang Y."/>
            <person name="Liao Q."/>
        </authorList>
    </citation>
    <scope>NUCLEOTIDE SEQUENCE</scope>
    <source>
        <strain evidence="1">H3</strain>
        <tissue evidence="1">Leaf</tissue>
    </source>
</reference>
<evidence type="ECO:0008006" key="3">
    <source>
        <dbReference type="Google" id="ProtNLM"/>
    </source>
</evidence>
<keyword evidence="2" id="KW-1185">Reference proteome</keyword>